<proteinExistence type="predicted"/>
<dbReference type="AlphaFoldDB" id="A0A2V0RLX3"/>
<organism evidence="1">
    <name type="scientific">viral metagenome</name>
    <dbReference type="NCBI Taxonomy" id="1070528"/>
    <lineage>
        <taxon>unclassified sequences</taxon>
        <taxon>metagenomes</taxon>
        <taxon>organismal metagenomes</taxon>
    </lineage>
</organism>
<reference evidence="1" key="1">
    <citation type="submission" date="2017-04" db="EMBL/GenBank/DDBJ databases">
        <title>Unveiling RNA virosphere associated with marine microorganisms.</title>
        <authorList>
            <person name="Urayama S."/>
            <person name="Takaki Y."/>
            <person name="Nishi S."/>
            <person name="Yoshida Y."/>
            <person name="Deguchi S."/>
            <person name="Takai K."/>
            <person name="Nunoura T."/>
        </authorList>
    </citation>
    <scope>NUCLEOTIDE SEQUENCE</scope>
</reference>
<accession>A0A2V0RLX3</accession>
<comment type="caution">
    <text evidence="1">The sequence shown here is derived from an EMBL/GenBank/DDBJ whole genome shotgun (WGS) entry which is preliminary data.</text>
</comment>
<sequence>MEPSELHSISEALFIFSKEVKLYQGISYEKEGNASLMLTCLEKGVIKGCNKDSINFLFAIIAVTGDETFEVRDFGPVQDLGNDIKVLVIKGDYTSSYNRDIISTTYLMNRDNSGTLNSLVGSHFQKYAVPINWRIKDINWNRSFKEANVFVMRQIICDFEDFAHARSSIVRYCDFNGN</sequence>
<evidence type="ECO:0000313" key="1">
    <source>
        <dbReference type="EMBL" id="GBH21910.1"/>
    </source>
</evidence>
<name>A0A2V0RLX3_9ZZZZ</name>
<dbReference type="EMBL" id="BDQA01000440">
    <property type="protein sequence ID" value="GBH21910.1"/>
    <property type="molecule type" value="Genomic_RNA"/>
</dbReference>
<protein>
    <submittedName>
        <fullName evidence="1">Uncharacterized protein</fullName>
    </submittedName>
</protein>